<dbReference type="OrthoDB" id="378662at2157"/>
<dbReference type="HOGENOM" id="CLU_1860754_0_0_2"/>
<dbReference type="GeneID" id="14650624"/>
<gene>
    <name evidence="1" type="ordered locus">Nmlp_1279</name>
</gene>
<name>M1XK94_NATM8</name>
<dbReference type="Proteomes" id="UP000011867">
    <property type="component" value="Chromosome"/>
</dbReference>
<dbReference type="AlphaFoldDB" id="M1XK94"/>
<organism evidence="1 2">
    <name type="scientific">Natronomonas moolapensis (strain DSM 18674 / CECT 7526 / JCM 14361 / 8.8.11)</name>
    <dbReference type="NCBI Taxonomy" id="268739"/>
    <lineage>
        <taxon>Archaea</taxon>
        <taxon>Methanobacteriati</taxon>
        <taxon>Methanobacteriota</taxon>
        <taxon>Stenosarchaea group</taxon>
        <taxon>Halobacteria</taxon>
        <taxon>Halobacteriales</taxon>
        <taxon>Natronomonadaceae</taxon>
        <taxon>Natronomonas</taxon>
    </lineage>
</organism>
<protein>
    <submittedName>
        <fullName evidence="1">Uncharacterized protein</fullName>
    </submittedName>
</protein>
<sequence length="137" mass="15411">MTDDNSNTPAGEHEPSIEMKIDYDDYGLHEQESATTIIRISHETSLFERVGKIESVSSGIVLKEHTRLTDNVADDITEAYTPIQFISARTDGFESRVEEAIFEFVYDEKVSEELAERLAETLAETFSDIFDGLSSHS</sequence>
<keyword evidence="2" id="KW-1185">Reference proteome</keyword>
<dbReference type="EMBL" id="HF582854">
    <property type="protein sequence ID" value="CCQ35488.1"/>
    <property type="molecule type" value="Genomic_DNA"/>
</dbReference>
<proteinExistence type="predicted"/>
<evidence type="ECO:0000313" key="2">
    <source>
        <dbReference type="Proteomes" id="UP000011867"/>
    </source>
</evidence>
<accession>M1XK94</accession>
<evidence type="ECO:0000313" key="1">
    <source>
        <dbReference type="EMBL" id="CCQ35488.1"/>
    </source>
</evidence>
<reference evidence="1 2" key="1">
    <citation type="journal article" date="2013" name="Genome Announc.">
        <title>Genome of the haloarchaeon Natronomonas moolapensis, a neutrophilic member of a previously haloalkaliphilic genus.</title>
        <authorList>
            <person name="Dyall-Smith M.L."/>
            <person name="Pfeiffer F."/>
            <person name="Oberwinkler T."/>
            <person name="Klee K."/>
            <person name="Rampp M."/>
            <person name="Palm P."/>
            <person name="Gross K."/>
            <person name="Schuster S.C."/>
            <person name="Oesterhelt D."/>
        </authorList>
    </citation>
    <scope>NUCLEOTIDE SEQUENCE [LARGE SCALE GENOMIC DNA]</scope>
    <source>
        <strain evidence="2">DSM 18674 / JCM 14361 / 8.8.11</strain>
    </source>
</reference>
<dbReference type="RefSeq" id="WP_015408336.1">
    <property type="nucleotide sequence ID" value="NC_020388.1"/>
</dbReference>
<dbReference type="KEGG" id="nmo:Nmlp_1279"/>